<evidence type="ECO:0000256" key="1">
    <source>
        <dbReference type="SAM" id="MobiDB-lite"/>
    </source>
</evidence>
<dbReference type="RefSeq" id="XP_040768711.1">
    <property type="nucleotide sequence ID" value="XM_040908007.1"/>
</dbReference>
<evidence type="ECO:0000313" key="2">
    <source>
        <dbReference type="EMBL" id="KZT10971.1"/>
    </source>
</evidence>
<accession>A0A165GXQ6</accession>
<sequence>MGQYWCLINLDKRAAISGLGKLGEWLFGGTPEHFVPFLAVTLPPSAFDVKKQSVIIAGPSLDASSALGSLNLAHEILYLIFGEIDDLRDAISLSLTNKTLSDIGEARVYELVCKVTAPWSGDRIICAGDYMQWDDLPEGILSKSELREYRGRDEDEDDADLNEEDDSDADGPTSLYDVRWQEPDVLKFGSVRGWELPQGLSSFERKEFSRRSKPRYSIDISKDETHGWVLCNISKREYVRASAVAALTGTSAKRPQGIGGPGRRKIGLGHVLITQICWSSDNSISMYYEGDLHRGRWAGDHLSITTMDRLDKHEAWKDASEEVVKKVVEIWDSEFEGWRSQVDGKDSK</sequence>
<dbReference type="GeneID" id="63825036"/>
<feature type="compositionally biased region" description="Acidic residues" evidence="1">
    <location>
        <begin position="154"/>
        <end position="169"/>
    </location>
</feature>
<dbReference type="Proteomes" id="UP000076871">
    <property type="component" value="Unassembled WGS sequence"/>
</dbReference>
<reference evidence="2 3" key="1">
    <citation type="journal article" date="2016" name="Mol. Biol. Evol.">
        <title>Comparative Genomics of Early-Diverging Mushroom-Forming Fungi Provides Insights into the Origins of Lignocellulose Decay Capabilities.</title>
        <authorList>
            <person name="Nagy L.G."/>
            <person name="Riley R."/>
            <person name="Tritt A."/>
            <person name="Adam C."/>
            <person name="Daum C."/>
            <person name="Floudas D."/>
            <person name="Sun H."/>
            <person name="Yadav J.S."/>
            <person name="Pangilinan J."/>
            <person name="Larsson K.H."/>
            <person name="Matsuura K."/>
            <person name="Barry K."/>
            <person name="Labutti K."/>
            <person name="Kuo R."/>
            <person name="Ohm R.A."/>
            <person name="Bhattacharya S.S."/>
            <person name="Shirouzu T."/>
            <person name="Yoshinaga Y."/>
            <person name="Martin F.M."/>
            <person name="Grigoriev I.V."/>
            <person name="Hibbett D.S."/>
        </authorList>
    </citation>
    <scope>NUCLEOTIDE SEQUENCE [LARGE SCALE GENOMIC DNA]</scope>
    <source>
        <strain evidence="2 3">93-53</strain>
    </source>
</reference>
<dbReference type="InParanoid" id="A0A165GXQ6"/>
<dbReference type="STRING" id="1314785.A0A165GXQ6"/>
<dbReference type="OrthoDB" id="2588098at2759"/>
<evidence type="ECO:0000313" key="3">
    <source>
        <dbReference type="Proteomes" id="UP000076871"/>
    </source>
</evidence>
<proteinExistence type="predicted"/>
<keyword evidence="3" id="KW-1185">Reference proteome</keyword>
<dbReference type="EMBL" id="KV427608">
    <property type="protein sequence ID" value="KZT10971.1"/>
    <property type="molecule type" value="Genomic_DNA"/>
</dbReference>
<protein>
    <submittedName>
        <fullName evidence="2">Uncharacterized protein</fullName>
    </submittedName>
</protein>
<dbReference type="AlphaFoldDB" id="A0A165GXQ6"/>
<feature type="region of interest" description="Disordered" evidence="1">
    <location>
        <begin position="147"/>
        <end position="174"/>
    </location>
</feature>
<name>A0A165GXQ6_9APHY</name>
<organism evidence="2 3">
    <name type="scientific">Laetiporus sulphureus 93-53</name>
    <dbReference type="NCBI Taxonomy" id="1314785"/>
    <lineage>
        <taxon>Eukaryota</taxon>
        <taxon>Fungi</taxon>
        <taxon>Dikarya</taxon>
        <taxon>Basidiomycota</taxon>
        <taxon>Agaricomycotina</taxon>
        <taxon>Agaricomycetes</taxon>
        <taxon>Polyporales</taxon>
        <taxon>Laetiporus</taxon>
    </lineage>
</organism>
<gene>
    <name evidence="2" type="ORF">LAESUDRAFT_721389</name>
</gene>